<evidence type="ECO:0000256" key="1">
    <source>
        <dbReference type="SAM" id="Phobius"/>
    </source>
</evidence>
<evidence type="ECO:0000313" key="3">
    <source>
        <dbReference type="Proteomes" id="UP000276133"/>
    </source>
</evidence>
<keyword evidence="1" id="KW-0472">Membrane</keyword>
<feature type="transmembrane region" description="Helical" evidence="1">
    <location>
        <begin position="20"/>
        <end position="40"/>
    </location>
</feature>
<evidence type="ECO:0000313" key="2">
    <source>
        <dbReference type="EMBL" id="RNA28977.1"/>
    </source>
</evidence>
<proteinExistence type="predicted"/>
<sequence>MTRSIAYLTGNDGVPPIMTFRTLVMWPGRSWTVALFFIYYPIKRNCPGADLAIPFRGLAKYFNLLYVLVDSNLTIYSFYIEYRLFIRLKI</sequence>
<reference evidence="2 3" key="1">
    <citation type="journal article" date="2018" name="Sci. Rep.">
        <title>Genomic signatures of local adaptation to the degree of environmental predictability in rotifers.</title>
        <authorList>
            <person name="Franch-Gras L."/>
            <person name="Hahn C."/>
            <person name="Garcia-Roger E.M."/>
            <person name="Carmona M.J."/>
            <person name="Serra M."/>
            <person name="Gomez A."/>
        </authorList>
    </citation>
    <scope>NUCLEOTIDE SEQUENCE [LARGE SCALE GENOMIC DNA]</scope>
    <source>
        <strain evidence="2">HYR1</strain>
    </source>
</reference>
<protein>
    <submittedName>
        <fullName evidence="2">Uncharacterized protein</fullName>
    </submittedName>
</protein>
<dbReference type="EMBL" id="REGN01002302">
    <property type="protein sequence ID" value="RNA28977.1"/>
    <property type="molecule type" value="Genomic_DNA"/>
</dbReference>
<feature type="transmembrane region" description="Helical" evidence="1">
    <location>
        <begin position="61"/>
        <end position="80"/>
    </location>
</feature>
<organism evidence="2 3">
    <name type="scientific">Brachionus plicatilis</name>
    <name type="common">Marine rotifer</name>
    <name type="synonym">Brachionus muelleri</name>
    <dbReference type="NCBI Taxonomy" id="10195"/>
    <lineage>
        <taxon>Eukaryota</taxon>
        <taxon>Metazoa</taxon>
        <taxon>Spiralia</taxon>
        <taxon>Gnathifera</taxon>
        <taxon>Rotifera</taxon>
        <taxon>Eurotatoria</taxon>
        <taxon>Monogononta</taxon>
        <taxon>Pseudotrocha</taxon>
        <taxon>Ploima</taxon>
        <taxon>Brachionidae</taxon>
        <taxon>Brachionus</taxon>
    </lineage>
</organism>
<dbReference type="AlphaFoldDB" id="A0A3M7S070"/>
<accession>A0A3M7S070</accession>
<comment type="caution">
    <text evidence="2">The sequence shown here is derived from an EMBL/GenBank/DDBJ whole genome shotgun (WGS) entry which is preliminary data.</text>
</comment>
<keyword evidence="1" id="KW-1133">Transmembrane helix</keyword>
<keyword evidence="1" id="KW-0812">Transmembrane</keyword>
<name>A0A3M7S070_BRAPC</name>
<gene>
    <name evidence="2" type="ORF">BpHYR1_011973</name>
</gene>
<keyword evidence="3" id="KW-1185">Reference proteome</keyword>
<dbReference type="Proteomes" id="UP000276133">
    <property type="component" value="Unassembled WGS sequence"/>
</dbReference>